<dbReference type="RefSeq" id="WP_225005166.1">
    <property type="nucleotide sequence ID" value="NZ_CP086136.1"/>
</dbReference>
<proteinExistence type="predicted"/>
<evidence type="ECO:0000256" key="1">
    <source>
        <dbReference type="SAM" id="MobiDB-lite"/>
    </source>
</evidence>
<accession>A0A9X9XLT4</accession>
<feature type="compositionally biased region" description="Basic and acidic residues" evidence="1">
    <location>
        <begin position="47"/>
        <end position="62"/>
    </location>
</feature>
<gene>
    <name evidence="2" type="ORF">J4G43_028125</name>
</gene>
<name>A0A9X9XLT4_9BRAD</name>
<feature type="region of interest" description="Disordered" evidence="1">
    <location>
        <begin position="104"/>
        <end position="144"/>
    </location>
</feature>
<sequence>MNLGRTQKSGDDRGQAELAAAVELSAGVNYGRSVRSEPLMMTGPRPSDVRYRVEPGDVPPEKAARRLHLTLDRFNELLPRLQARGFPPPDPDTGMFDLEQIDRWRKDRHGTDPALTGRPDTAQPTAPARSMGERFAAKKRSGHG</sequence>
<dbReference type="EMBL" id="CP086136">
    <property type="protein sequence ID" value="UEM08628.1"/>
    <property type="molecule type" value="Genomic_DNA"/>
</dbReference>
<evidence type="ECO:0000313" key="3">
    <source>
        <dbReference type="Proteomes" id="UP000664702"/>
    </source>
</evidence>
<organism evidence="2 3">
    <name type="scientific">Bradyrhizobium barranii subsp. barranii</name>
    <dbReference type="NCBI Taxonomy" id="2823807"/>
    <lineage>
        <taxon>Bacteria</taxon>
        <taxon>Pseudomonadati</taxon>
        <taxon>Pseudomonadota</taxon>
        <taxon>Alphaproteobacteria</taxon>
        <taxon>Hyphomicrobiales</taxon>
        <taxon>Nitrobacteraceae</taxon>
        <taxon>Bradyrhizobium</taxon>
        <taxon>Bradyrhizobium barranii</taxon>
    </lineage>
</organism>
<protein>
    <submittedName>
        <fullName evidence="2">Uncharacterized protein</fullName>
    </submittedName>
</protein>
<evidence type="ECO:0000313" key="2">
    <source>
        <dbReference type="EMBL" id="UEM08628.1"/>
    </source>
</evidence>
<dbReference type="Proteomes" id="UP000664702">
    <property type="component" value="Chromosome"/>
</dbReference>
<reference evidence="2 3" key="1">
    <citation type="journal article" date="2022" name="Int. J. Syst. Evol. Microbiol.">
        <title>Strains of Bradyrhizobium barranii sp. nov. associated with legumes native to Canada are symbionts of soybeans and belong to different subspecies (subsp. barranii subsp. nov. and subsp. apii subsp. nov.) and symbiovars (sv. glycinearum and sv. septentrionale).</title>
        <authorList>
            <person name="Bromfield E.S.P."/>
            <person name="Cloutier S."/>
            <person name="Wasai-Hara S."/>
            <person name="Minamisawa K."/>
        </authorList>
    </citation>
    <scope>NUCLEOTIDE SEQUENCE [LARGE SCALE GENOMIC DNA]</scope>
    <source>
        <strain evidence="2 3">144S4</strain>
    </source>
</reference>
<dbReference type="KEGG" id="bban:J4G43_028125"/>
<dbReference type="AlphaFoldDB" id="A0A9X9XLT4"/>
<feature type="region of interest" description="Disordered" evidence="1">
    <location>
        <begin position="36"/>
        <end position="62"/>
    </location>
</feature>